<proteinExistence type="predicted"/>
<reference evidence="3 4" key="1">
    <citation type="submission" date="2016-10" db="EMBL/GenBank/DDBJ databases">
        <authorList>
            <person name="de Groot N.N."/>
        </authorList>
    </citation>
    <scope>NUCLEOTIDE SEQUENCE [LARGE SCALE GENOMIC DNA]</scope>
    <source>
        <strain evidence="1 4">VTM1R29</strain>
        <strain evidence="2 3">VTM2R47</strain>
    </source>
</reference>
<dbReference type="EMBL" id="FOBM01000021">
    <property type="protein sequence ID" value="SEM38498.1"/>
    <property type="molecule type" value="Genomic_DNA"/>
</dbReference>
<dbReference type="RefSeq" id="WP_074596924.1">
    <property type="nucleotide sequence ID" value="NZ_FNUH01000014.1"/>
</dbReference>
<dbReference type="Proteomes" id="UP000182764">
    <property type="component" value="Unassembled WGS sequence"/>
</dbReference>
<protein>
    <submittedName>
        <fullName evidence="2">Uncharacterized protein</fullName>
    </submittedName>
</protein>
<gene>
    <name evidence="1" type="ORF">SAMN04487839_1219</name>
    <name evidence="2" type="ORF">SAMN04487840_10178</name>
</gene>
<evidence type="ECO:0000313" key="2">
    <source>
        <dbReference type="EMBL" id="SER10252.1"/>
    </source>
</evidence>
<sequence length="92" mass="9903">MTPFNQKALELLKDTAVLAQQQELDELIIVASTADDSTVQVMTGEPVSTLAKLIATVTTSTEQLGSLLQADTESLEALKEESEKLQQSLAKL</sequence>
<dbReference type="EMBL" id="FOGM01000001">
    <property type="protein sequence ID" value="SER10252.1"/>
    <property type="molecule type" value="Genomic_DNA"/>
</dbReference>
<evidence type="ECO:0000313" key="3">
    <source>
        <dbReference type="Proteomes" id="UP000182712"/>
    </source>
</evidence>
<evidence type="ECO:0000313" key="1">
    <source>
        <dbReference type="EMBL" id="SEM38498.1"/>
    </source>
</evidence>
<evidence type="ECO:0000313" key="4">
    <source>
        <dbReference type="Proteomes" id="UP000182764"/>
    </source>
</evidence>
<dbReference type="Proteomes" id="UP000182712">
    <property type="component" value="Unassembled WGS sequence"/>
</dbReference>
<accession>A0A1H9LFI0</accession>
<dbReference type="AlphaFoldDB" id="A0A1H9LFI0"/>
<name>A0A1H9LFI0_9STRE</name>
<organism evidence="2 3">
    <name type="scientific">Streptococcus gallolyticus</name>
    <dbReference type="NCBI Taxonomy" id="315405"/>
    <lineage>
        <taxon>Bacteria</taxon>
        <taxon>Bacillati</taxon>
        <taxon>Bacillota</taxon>
        <taxon>Bacilli</taxon>
        <taxon>Lactobacillales</taxon>
        <taxon>Streptococcaceae</taxon>
        <taxon>Streptococcus</taxon>
    </lineage>
</organism>